<comment type="caution">
    <text evidence="8">The sequence shown here is derived from an EMBL/GenBank/DDBJ whole genome shotgun (WGS) entry which is preliminary data.</text>
</comment>
<dbReference type="RefSeq" id="WP_229027187.1">
    <property type="nucleotide sequence ID" value="NZ_JADMUL010000009.1"/>
</dbReference>
<evidence type="ECO:0000256" key="5">
    <source>
        <dbReference type="PROSITE-ProRule" id="PRU00520"/>
    </source>
</evidence>
<dbReference type="InterPro" id="IPR017968">
    <property type="entry name" value="Acylphosphatase_CS"/>
</dbReference>
<feature type="domain" description="Acylphosphatase-like" evidence="7">
    <location>
        <begin position="23"/>
        <end position="108"/>
    </location>
</feature>
<dbReference type="Proteomes" id="UP001220658">
    <property type="component" value="Unassembled WGS sequence"/>
</dbReference>
<sequence length="109" mass="12763">MNFFRKKKKEPQPVIMTDNSIIRRHYRFTGIVQGVGFRVEVWKRAVDLGLRGWVKNNYDGSVECELQGSQEKMDHLVASMKKIPRIHIENISVHQIPLKQESGFEMMGY</sequence>
<evidence type="ECO:0000256" key="3">
    <source>
        <dbReference type="ARBA" id="ARBA00015991"/>
    </source>
</evidence>
<dbReference type="InterPro" id="IPR020456">
    <property type="entry name" value="Acylphosphatase"/>
</dbReference>
<evidence type="ECO:0000259" key="7">
    <source>
        <dbReference type="PROSITE" id="PS51160"/>
    </source>
</evidence>
<dbReference type="EC" id="3.6.1.7" evidence="2 5"/>
<dbReference type="PRINTS" id="PR00112">
    <property type="entry name" value="ACYLPHPHTASE"/>
</dbReference>
<accession>A0AAW6FQ55</accession>
<gene>
    <name evidence="8" type="ORF">POG00_04110</name>
</gene>
<organism evidence="8 9">
    <name type="scientific">Faecalitalea cylindroides</name>
    <dbReference type="NCBI Taxonomy" id="39483"/>
    <lineage>
        <taxon>Bacteria</taxon>
        <taxon>Bacillati</taxon>
        <taxon>Bacillota</taxon>
        <taxon>Erysipelotrichia</taxon>
        <taxon>Erysipelotrichales</taxon>
        <taxon>Erysipelotrichaceae</taxon>
        <taxon>Faecalitalea</taxon>
    </lineage>
</organism>
<keyword evidence="5" id="KW-0378">Hydrolase</keyword>
<comment type="catalytic activity">
    <reaction evidence="4 5">
        <text>an acyl phosphate + H2O = a carboxylate + phosphate + H(+)</text>
        <dbReference type="Rhea" id="RHEA:14965"/>
        <dbReference type="ChEBI" id="CHEBI:15377"/>
        <dbReference type="ChEBI" id="CHEBI:15378"/>
        <dbReference type="ChEBI" id="CHEBI:29067"/>
        <dbReference type="ChEBI" id="CHEBI:43474"/>
        <dbReference type="ChEBI" id="CHEBI:59918"/>
        <dbReference type="EC" id="3.6.1.7"/>
    </reaction>
</comment>
<feature type="active site" evidence="5">
    <location>
        <position position="56"/>
    </location>
</feature>
<protein>
    <recommendedName>
        <fullName evidence="3 5">acylphosphatase</fullName>
        <ecNumber evidence="2 5">3.6.1.7</ecNumber>
    </recommendedName>
</protein>
<proteinExistence type="inferred from homology"/>
<dbReference type="Pfam" id="PF00708">
    <property type="entry name" value="Acylphosphatase"/>
    <property type="match status" value="1"/>
</dbReference>
<evidence type="ECO:0000256" key="2">
    <source>
        <dbReference type="ARBA" id="ARBA00012150"/>
    </source>
</evidence>
<evidence type="ECO:0000256" key="1">
    <source>
        <dbReference type="ARBA" id="ARBA00005614"/>
    </source>
</evidence>
<dbReference type="PANTHER" id="PTHR47268">
    <property type="entry name" value="ACYLPHOSPHATASE"/>
    <property type="match status" value="1"/>
</dbReference>
<dbReference type="InterPro" id="IPR036046">
    <property type="entry name" value="Acylphosphatase-like_dom_sf"/>
</dbReference>
<dbReference type="EMBL" id="JAQNCK010000008">
    <property type="protein sequence ID" value="MDC0827891.1"/>
    <property type="molecule type" value="Genomic_DNA"/>
</dbReference>
<evidence type="ECO:0000256" key="6">
    <source>
        <dbReference type="RuleBase" id="RU004168"/>
    </source>
</evidence>
<dbReference type="PROSITE" id="PS00151">
    <property type="entry name" value="ACYLPHOSPHATASE_2"/>
    <property type="match status" value="1"/>
</dbReference>
<dbReference type="GO" id="GO:0003998">
    <property type="term" value="F:acylphosphatase activity"/>
    <property type="evidence" value="ECO:0007669"/>
    <property type="project" value="UniProtKB-EC"/>
</dbReference>
<feature type="active site" evidence="5">
    <location>
        <position position="38"/>
    </location>
</feature>
<evidence type="ECO:0000313" key="8">
    <source>
        <dbReference type="EMBL" id="MDC0827891.1"/>
    </source>
</evidence>
<comment type="similarity">
    <text evidence="1 6">Belongs to the acylphosphatase family.</text>
</comment>
<name>A0AAW6FQ55_9FIRM</name>
<evidence type="ECO:0000256" key="4">
    <source>
        <dbReference type="ARBA" id="ARBA00047645"/>
    </source>
</evidence>
<dbReference type="PANTHER" id="PTHR47268:SF4">
    <property type="entry name" value="ACYLPHOSPHATASE"/>
    <property type="match status" value="1"/>
</dbReference>
<dbReference type="Gene3D" id="3.30.70.100">
    <property type="match status" value="1"/>
</dbReference>
<evidence type="ECO:0000313" key="9">
    <source>
        <dbReference type="Proteomes" id="UP001220658"/>
    </source>
</evidence>
<dbReference type="PROSITE" id="PS51160">
    <property type="entry name" value="ACYLPHOSPHATASE_3"/>
    <property type="match status" value="1"/>
</dbReference>
<dbReference type="InterPro" id="IPR001792">
    <property type="entry name" value="Acylphosphatase-like_dom"/>
</dbReference>
<reference evidence="8" key="1">
    <citation type="submission" date="2023-01" db="EMBL/GenBank/DDBJ databases">
        <title>Human gut microbiome strain richness.</title>
        <authorList>
            <person name="Chen-Liaw A."/>
        </authorList>
    </citation>
    <scope>NUCLEOTIDE SEQUENCE</scope>
    <source>
        <strain evidence="8">D55st1_G4_D55t1_190419</strain>
    </source>
</reference>
<dbReference type="AlphaFoldDB" id="A0AAW6FQ55"/>
<dbReference type="SUPFAM" id="SSF54975">
    <property type="entry name" value="Acylphosphatase/BLUF domain-like"/>
    <property type="match status" value="1"/>
</dbReference>